<evidence type="ECO:0000313" key="5">
    <source>
        <dbReference type="EMBL" id="EFP03902.1"/>
    </source>
</evidence>
<reference evidence="5" key="1">
    <citation type="submission" date="2007-07" db="EMBL/GenBank/DDBJ databases">
        <title>PCAP assembly of the Caenorhabditis remanei genome.</title>
        <authorList>
            <consortium name="The Caenorhabditis remanei Sequencing Consortium"/>
            <person name="Wilson R.K."/>
        </authorList>
    </citation>
    <scope>NUCLEOTIDE SEQUENCE [LARGE SCALE GENOMIC DNA]</scope>
    <source>
        <strain evidence="5">PB4641</strain>
    </source>
</reference>
<dbReference type="SMART" id="SM00322">
    <property type="entry name" value="KH"/>
    <property type="match status" value="5"/>
</dbReference>
<dbReference type="InParanoid" id="E3MK31"/>
<keyword evidence="2" id="KW-0694">RNA-binding</keyword>
<evidence type="ECO:0000256" key="1">
    <source>
        <dbReference type="ARBA" id="ARBA00022737"/>
    </source>
</evidence>
<dbReference type="PROSITE" id="PS50084">
    <property type="entry name" value="KH_TYPE_1"/>
    <property type="match status" value="3"/>
</dbReference>
<keyword evidence="1" id="KW-0677">Repeat</keyword>
<dbReference type="SUPFAM" id="SSF54791">
    <property type="entry name" value="Eukaryotic type KH-domain (KH-domain type I)"/>
    <property type="match status" value="3"/>
</dbReference>
<dbReference type="EMBL" id="DS268451">
    <property type="protein sequence ID" value="EFP03902.1"/>
    <property type="molecule type" value="Genomic_DNA"/>
</dbReference>
<name>E3MK31_CAERE</name>
<dbReference type="InterPro" id="IPR036612">
    <property type="entry name" value="KH_dom_type_1_sf"/>
</dbReference>
<keyword evidence="6" id="KW-1185">Reference proteome</keyword>
<gene>
    <name evidence="5" type="ORF">CRE_28700</name>
</gene>
<protein>
    <recommendedName>
        <fullName evidence="4">K Homology domain-containing protein</fullName>
    </recommendedName>
</protein>
<feature type="region of interest" description="Disordered" evidence="3">
    <location>
        <begin position="1"/>
        <end position="61"/>
    </location>
</feature>
<dbReference type="PANTHER" id="PTHR10288">
    <property type="entry name" value="KH DOMAIN CONTAINING RNA BINDING PROTEIN"/>
    <property type="match status" value="1"/>
</dbReference>
<sequence>MSERKRTLDVDQEGSASKRPLNSDPIDYSNDYSPRSPSPIRSPSIASYSPCPSPSPPVSPTPIIRKIERRTFEVPEKFLDSVSKRIHEVQKETGCNVCVSTRITGWTRTVYLEGFQEDIELAIDRIDELVTSSVGFIHQVATRYLKFGDGMSPRSPSPPRKSLRSEYSPYKSPRDESDEDIEIIDNPRVSRELLIPLGLYGSFGSPMREQTVSICKRNGVNWNVPDAETSSKTEEKLVMRLYGVEESVEKAMKEIEEFMENYSEDEMLIHTTKVSRVIGKNGGTIQLISEKSGAVCHFDRESLDDSLESSKTLRITGTATQIEKAKEMVQDLIDSTRCFMEIPYRLYDDVVGDKKENITYISAVSGAECVAWSGDDERKTTIRIQGTEKQVEHAKSLLQDAIDKEHKKGGPLVVSELYILAIWAEMDRPVQFNTMNVPTEKVDQVIGVSGSYINLIREQSNACIEYDPRGPVKKFLISGTTVQVETAKALIKEVTDGPPQVSIPVWNRFEPRMTSGPALTLTPPPSPHSPLFYQNMPPQFSFQASPYYPGPSGPSNAPRIPYQYLPQPPSSLFAQYIPRPPFFPPR</sequence>
<feature type="domain" description="K Homology" evidence="4">
    <location>
        <begin position="261"/>
        <end position="334"/>
    </location>
</feature>
<dbReference type="Proteomes" id="UP000008281">
    <property type="component" value="Unassembled WGS sequence"/>
</dbReference>
<feature type="domain" description="K Homology" evidence="4">
    <location>
        <begin position="66"/>
        <end position="131"/>
    </location>
</feature>
<feature type="domain" description="K Homology" evidence="4">
    <location>
        <begin position="187"/>
        <end position="260"/>
    </location>
</feature>
<feature type="compositionally biased region" description="Low complexity" evidence="3">
    <location>
        <begin position="32"/>
        <end position="50"/>
    </location>
</feature>
<dbReference type="Gene3D" id="3.30.1370.10">
    <property type="entry name" value="K Homology domain, type 1"/>
    <property type="match status" value="3"/>
</dbReference>
<feature type="domain" description="K Homology" evidence="4">
    <location>
        <begin position="429"/>
        <end position="496"/>
    </location>
</feature>
<evidence type="ECO:0000256" key="2">
    <source>
        <dbReference type="PROSITE-ProRule" id="PRU00117"/>
    </source>
</evidence>
<dbReference type="STRING" id="31234.E3MK31"/>
<dbReference type="InterPro" id="IPR004087">
    <property type="entry name" value="KH_dom"/>
</dbReference>
<dbReference type="HOGENOM" id="CLU_479177_0_0_1"/>
<evidence type="ECO:0000259" key="4">
    <source>
        <dbReference type="SMART" id="SM00322"/>
    </source>
</evidence>
<dbReference type="eggNOG" id="KOG1676">
    <property type="taxonomic scope" value="Eukaryota"/>
</dbReference>
<dbReference type="InterPro" id="IPR004088">
    <property type="entry name" value="KH_dom_type_1"/>
</dbReference>
<evidence type="ECO:0000256" key="3">
    <source>
        <dbReference type="SAM" id="MobiDB-lite"/>
    </source>
</evidence>
<dbReference type="GO" id="GO:0003723">
    <property type="term" value="F:RNA binding"/>
    <property type="evidence" value="ECO:0007669"/>
    <property type="project" value="UniProtKB-UniRule"/>
</dbReference>
<feature type="domain" description="K Homology" evidence="4">
    <location>
        <begin position="335"/>
        <end position="403"/>
    </location>
</feature>
<dbReference type="OrthoDB" id="9995375at2759"/>
<dbReference type="CDD" id="cd00105">
    <property type="entry name" value="KH-I"/>
    <property type="match status" value="3"/>
</dbReference>
<dbReference type="Pfam" id="PF00013">
    <property type="entry name" value="KH_1"/>
    <property type="match status" value="3"/>
</dbReference>
<evidence type="ECO:0000313" key="6">
    <source>
        <dbReference type="Proteomes" id="UP000008281"/>
    </source>
</evidence>
<feature type="region of interest" description="Disordered" evidence="3">
    <location>
        <begin position="148"/>
        <end position="180"/>
    </location>
</feature>
<proteinExistence type="predicted"/>
<organism evidence="6">
    <name type="scientific">Caenorhabditis remanei</name>
    <name type="common">Caenorhabditis vulgaris</name>
    <dbReference type="NCBI Taxonomy" id="31234"/>
    <lineage>
        <taxon>Eukaryota</taxon>
        <taxon>Metazoa</taxon>
        <taxon>Ecdysozoa</taxon>
        <taxon>Nematoda</taxon>
        <taxon>Chromadorea</taxon>
        <taxon>Rhabditida</taxon>
        <taxon>Rhabditina</taxon>
        <taxon>Rhabditomorpha</taxon>
        <taxon>Rhabditoidea</taxon>
        <taxon>Rhabditidae</taxon>
        <taxon>Peloderinae</taxon>
        <taxon>Caenorhabditis</taxon>
    </lineage>
</organism>
<dbReference type="AlphaFoldDB" id="E3MK31"/>
<accession>E3MK31</accession>
<feature type="compositionally biased region" description="Pro residues" evidence="3">
    <location>
        <begin position="51"/>
        <end position="60"/>
    </location>
</feature>